<dbReference type="PANTHER" id="PTHR33116:SF76">
    <property type="entry name" value="DUF4283 DOMAIN-CONTAINING PROTEIN"/>
    <property type="match status" value="1"/>
</dbReference>
<name>A0AAW2QUY8_9LAMI</name>
<evidence type="ECO:0000313" key="1">
    <source>
        <dbReference type="EMBL" id="KAL0371855.1"/>
    </source>
</evidence>
<reference evidence="1" key="2">
    <citation type="journal article" date="2024" name="Plant">
        <title>Genomic evolution and insights into agronomic trait innovations of Sesamum species.</title>
        <authorList>
            <person name="Miao H."/>
            <person name="Wang L."/>
            <person name="Qu L."/>
            <person name="Liu H."/>
            <person name="Sun Y."/>
            <person name="Le M."/>
            <person name="Wang Q."/>
            <person name="Wei S."/>
            <person name="Zheng Y."/>
            <person name="Lin W."/>
            <person name="Duan Y."/>
            <person name="Cao H."/>
            <person name="Xiong S."/>
            <person name="Wang X."/>
            <person name="Wei L."/>
            <person name="Li C."/>
            <person name="Ma Q."/>
            <person name="Ju M."/>
            <person name="Zhao R."/>
            <person name="Li G."/>
            <person name="Mu C."/>
            <person name="Tian Q."/>
            <person name="Mei H."/>
            <person name="Zhang T."/>
            <person name="Gao T."/>
            <person name="Zhang H."/>
        </authorList>
    </citation>
    <scope>NUCLEOTIDE SEQUENCE</scope>
    <source>
        <strain evidence="1">KEN8</strain>
    </source>
</reference>
<dbReference type="PANTHER" id="PTHR33116">
    <property type="entry name" value="REVERSE TRANSCRIPTASE ZINC-BINDING DOMAIN-CONTAINING PROTEIN-RELATED-RELATED"/>
    <property type="match status" value="1"/>
</dbReference>
<proteinExistence type="predicted"/>
<protein>
    <recommendedName>
        <fullName evidence="2">Reverse transcriptase domain-containing protein</fullName>
    </recommendedName>
</protein>
<dbReference type="AlphaFoldDB" id="A0AAW2QUY8"/>
<dbReference type="EMBL" id="JACGWM010000005">
    <property type="protein sequence ID" value="KAL0371855.1"/>
    <property type="molecule type" value="Genomic_DNA"/>
</dbReference>
<organism evidence="1">
    <name type="scientific">Sesamum calycinum</name>
    <dbReference type="NCBI Taxonomy" id="2727403"/>
    <lineage>
        <taxon>Eukaryota</taxon>
        <taxon>Viridiplantae</taxon>
        <taxon>Streptophyta</taxon>
        <taxon>Embryophyta</taxon>
        <taxon>Tracheophyta</taxon>
        <taxon>Spermatophyta</taxon>
        <taxon>Magnoliopsida</taxon>
        <taxon>eudicotyledons</taxon>
        <taxon>Gunneridae</taxon>
        <taxon>Pentapetalae</taxon>
        <taxon>asterids</taxon>
        <taxon>lamiids</taxon>
        <taxon>Lamiales</taxon>
        <taxon>Pedaliaceae</taxon>
        <taxon>Sesamum</taxon>
    </lineage>
</organism>
<evidence type="ECO:0008006" key="2">
    <source>
        <dbReference type="Google" id="ProtNLM"/>
    </source>
</evidence>
<comment type="caution">
    <text evidence="1">The sequence shown here is derived from an EMBL/GenBank/DDBJ whole genome shotgun (WGS) entry which is preliminary data.</text>
</comment>
<reference evidence="1" key="1">
    <citation type="submission" date="2020-06" db="EMBL/GenBank/DDBJ databases">
        <authorList>
            <person name="Li T."/>
            <person name="Hu X."/>
            <person name="Zhang T."/>
            <person name="Song X."/>
            <person name="Zhang H."/>
            <person name="Dai N."/>
            <person name="Sheng W."/>
            <person name="Hou X."/>
            <person name="Wei L."/>
        </authorList>
    </citation>
    <scope>NUCLEOTIDE SEQUENCE</scope>
    <source>
        <strain evidence="1">KEN8</strain>
        <tissue evidence="1">Leaf</tissue>
    </source>
</reference>
<gene>
    <name evidence="1" type="ORF">Scaly_0867100</name>
</gene>
<accession>A0AAW2QUY8</accession>
<sequence length="241" mass="27323">MDILKDSSKLHGLLLVISIHGFFPGAPGLRQGDPISPYLFVLVMEVFQMLLSQLIEQDSSFGFYLKCREIGPFQLCFADDVLLYRNADEASVLVFQYGVQEFANLSGTVPCVTVNLIPLKISYCQPLLCKIDKRLKSWEGVGLSFADRLQLIKSIIMEFQVYWGMAFIFPKGIIREIEKQMHTFLWKGNSDTGYAKVAWNQVCLPLNEGGIGIHDVQALNYAFMRKHMWAVISNRGSSIWV</sequence>